<dbReference type="InterPro" id="IPR000182">
    <property type="entry name" value="GNAT_dom"/>
</dbReference>
<keyword evidence="3" id="KW-1185">Reference proteome</keyword>
<dbReference type="EC" id="2.3.1.-" evidence="2"/>
<comment type="caution">
    <text evidence="2">The sequence shown here is derived from an EMBL/GenBank/DDBJ whole genome shotgun (WGS) entry which is preliminary data.</text>
</comment>
<dbReference type="Proteomes" id="UP001203880">
    <property type="component" value="Unassembled WGS sequence"/>
</dbReference>
<accession>A0ABT0Q785</accession>
<evidence type="ECO:0000313" key="2">
    <source>
        <dbReference type="EMBL" id="MCL6285693.1"/>
    </source>
</evidence>
<dbReference type="PROSITE" id="PS51186">
    <property type="entry name" value="GNAT"/>
    <property type="match status" value="1"/>
</dbReference>
<dbReference type="SUPFAM" id="SSF55729">
    <property type="entry name" value="Acyl-CoA N-acyltransferases (Nat)"/>
    <property type="match status" value="1"/>
</dbReference>
<reference evidence="2" key="1">
    <citation type="submission" date="2022-05" db="EMBL/GenBank/DDBJ databases">
        <authorList>
            <person name="Park J.-S."/>
        </authorList>
    </citation>
    <scope>NUCLEOTIDE SEQUENCE</scope>
    <source>
        <strain evidence="2">2012CJ41-6</strain>
    </source>
</reference>
<organism evidence="2 3">
    <name type="scientific">Ruegeria spongiae</name>
    <dbReference type="NCBI Taxonomy" id="2942209"/>
    <lineage>
        <taxon>Bacteria</taxon>
        <taxon>Pseudomonadati</taxon>
        <taxon>Pseudomonadota</taxon>
        <taxon>Alphaproteobacteria</taxon>
        <taxon>Rhodobacterales</taxon>
        <taxon>Roseobacteraceae</taxon>
        <taxon>Ruegeria</taxon>
    </lineage>
</organism>
<dbReference type="GO" id="GO:0016746">
    <property type="term" value="F:acyltransferase activity"/>
    <property type="evidence" value="ECO:0007669"/>
    <property type="project" value="UniProtKB-KW"/>
</dbReference>
<sequence>MIEIRPARAQDLDAYYRISLLTGDRGADATALFAEPKLMGHIYSAPYLLFARDLCLSVVDEGAVVGFCIGAGETTVFRQTLERDWWPPLRAAHPMPDLSRRKSWTADERRIAAIYNPVFAPRTITDRYPAHVHMNLLPRYQGLGIGTRLLQAWFGIVRTRGADAVHLGANPENPSSIAFWRGQGFVHLPVEGDRRTYWMAQDLPLT</sequence>
<keyword evidence="2" id="KW-0808">Transferase</keyword>
<keyword evidence="2" id="KW-0012">Acyltransferase</keyword>
<dbReference type="InterPro" id="IPR016181">
    <property type="entry name" value="Acyl_CoA_acyltransferase"/>
</dbReference>
<dbReference type="InterPro" id="IPR051822">
    <property type="entry name" value="Glycosyl_Hydrolase_84"/>
</dbReference>
<gene>
    <name evidence="2" type="ORF">M3P21_19365</name>
</gene>
<dbReference type="Pfam" id="PF00583">
    <property type="entry name" value="Acetyltransf_1"/>
    <property type="match status" value="1"/>
</dbReference>
<dbReference type="Gene3D" id="3.40.630.30">
    <property type="match status" value="1"/>
</dbReference>
<protein>
    <submittedName>
        <fullName evidence="2">GNAT family N-acetyltransferase</fullName>
        <ecNumber evidence="2">2.3.1.-</ecNumber>
    </submittedName>
</protein>
<dbReference type="CDD" id="cd04301">
    <property type="entry name" value="NAT_SF"/>
    <property type="match status" value="1"/>
</dbReference>
<dbReference type="RefSeq" id="WP_249712730.1">
    <property type="nucleotide sequence ID" value="NZ_JAMFMB010000035.1"/>
</dbReference>
<dbReference type="EMBL" id="JAMFMB010000035">
    <property type="protein sequence ID" value="MCL6285693.1"/>
    <property type="molecule type" value="Genomic_DNA"/>
</dbReference>
<dbReference type="PANTHER" id="PTHR13170">
    <property type="entry name" value="O-GLCNACASE"/>
    <property type="match status" value="1"/>
</dbReference>
<dbReference type="PANTHER" id="PTHR13170:SF16">
    <property type="entry name" value="PROTEIN O-GLCNACASE"/>
    <property type="match status" value="1"/>
</dbReference>
<proteinExistence type="predicted"/>
<evidence type="ECO:0000313" key="3">
    <source>
        <dbReference type="Proteomes" id="UP001203880"/>
    </source>
</evidence>
<feature type="domain" description="N-acetyltransferase" evidence="1">
    <location>
        <begin position="72"/>
        <end position="204"/>
    </location>
</feature>
<evidence type="ECO:0000259" key="1">
    <source>
        <dbReference type="PROSITE" id="PS51186"/>
    </source>
</evidence>
<name>A0ABT0Q785_9RHOB</name>